<dbReference type="Pfam" id="PF01532">
    <property type="entry name" value="Glyco_hydro_47"/>
    <property type="match status" value="1"/>
</dbReference>
<dbReference type="InterPro" id="IPR001382">
    <property type="entry name" value="Glyco_hydro_47"/>
</dbReference>
<feature type="active site" evidence="6">
    <location>
        <position position="371"/>
    </location>
</feature>
<keyword evidence="11" id="KW-1185">Reference proteome</keyword>
<name>A0AAR2IZV4_PYGNA</name>
<feature type="active site" description="Proton donor" evidence="6">
    <location>
        <position position="112"/>
    </location>
</feature>
<evidence type="ECO:0000256" key="6">
    <source>
        <dbReference type="PIRSR" id="PIRSR601382-1"/>
    </source>
</evidence>
<dbReference type="GO" id="GO:0044322">
    <property type="term" value="C:endoplasmic reticulum quality control compartment"/>
    <property type="evidence" value="ECO:0007669"/>
    <property type="project" value="GOC"/>
</dbReference>
<keyword evidence="4" id="KW-0325">Glycoprotein</keyword>
<evidence type="ECO:0000256" key="4">
    <source>
        <dbReference type="ARBA" id="ARBA00023180"/>
    </source>
</evidence>
<keyword evidence="3" id="KW-0256">Endoplasmic reticulum</keyword>
<accession>A0AAR2IZV4</accession>
<sequence>MYCNFCWVGGINYMLSGDEEQILEMFDHAYGSYMKYAYPADELMPLSCRGRVRGLEPNRGDIDDSLGNLLFTVCFILFFAQLLNRLEDFEEAVKKTVKDVRLDNDVVVSVFETNIRVLGGLLGAHVMADLLKQRGEKMQWYGDELLHMAKDLGYRLLPAFNTTSGLPYPRVNLRYGVVNPLSRTGTETDTCTACAGTMILEFAALSRLSGESVFEEHARKALDVLWEKRQRGSNLMGTVINIHNGDWVRRDSGVGAGIDSYYEYLMKAYILLGDNVYLERFNTHYSAIMKYISQPPLLLSVHMHNPTVNVRSWMDSLLAFFPGLQVLRGDLKPAIETHEMLYQVTKQHKFLPEAFTTEFRVHWGQHPLRPEFAESTYFLYKATGDPYYLKVGQSIVEKLNTHTRVPCGFAAVQDVRTGAHEDRMDSFFLAEMFKYLYLLFSEKSHLPFDIDDYIFTTEAHLLPVSLSTSQPASMNLIVLSFLYSHIHSFLFVKDSQKGVYRVKLVAEVRHTPEEEEVVPHIVQLISPPFLGRTVLTAGPAKFGMDLTKQEHGGSIVKSVPYTACGHIENPIELQGHIALALRGDCMFAAKARRLQEAGAIGVIFIDQREDSSSAETPLFQMVGDGESTDDITVPLVFLFSREGAILTGALQEHQNVDVLLLPKERQSRLRPPESGLAVWGMTAIYNKNVMSSCSFLQTIDMETINF</sequence>
<dbReference type="GO" id="GO:0006986">
    <property type="term" value="P:response to unfolded protein"/>
    <property type="evidence" value="ECO:0007669"/>
    <property type="project" value="UniProtKB-KW"/>
</dbReference>
<dbReference type="SUPFAM" id="SSF48225">
    <property type="entry name" value="Seven-hairpin glycosidases"/>
    <property type="match status" value="1"/>
</dbReference>
<evidence type="ECO:0000256" key="1">
    <source>
        <dbReference type="ARBA" id="ARBA00004240"/>
    </source>
</evidence>
<dbReference type="PANTHER" id="PTHR45679">
    <property type="entry name" value="ER DEGRADATION-ENHANCING ALPHA-MANNOSIDASE-LIKE PROTEIN 2"/>
    <property type="match status" value="1"/>
</dbReference>
<dbReference type="Gene3D" id="3.50.30.30">
    <property type="match status" value="1"/>
</dbReference>
<dbReference type="InterPro" id="IPR036026">
    <property type="entry name" value="Seven-hairpin_glycosidases"/>
</dbReference>
<dbReference type="GO" id="GO:0004571">
    <property type="term" value="F:mannosyl-oligosaccharide 1,2-alpha-mannosidase activity"/>
    <property type="evidence" value="ECO:0007669"/>
    <property type="project" value="InterPro"/>
</dbReference>
<dbReference type="GO" id="GO:1904380">
    <property type="term" value="P:endoplasmic reticulum mannose trimming"/>
    <property type="evidence" value="ECO:0007669"/>
    <property type="project" value="InterPro"/>
</dbReference>
<evidence type="ECO:0000313" key="10">
    <source>
        <dbReference type="Ensembl" id="ENSPNAP00000043121.1"/>
    </source>
</evidence>
<keyword evidence="7" id="KW-0106">Calcium</keyword>
<protein>
    <recommendedName>
        <fullName evidence="8">alpha-1,2-Mannosidase</fullName>
        <ecNumber evidence="8">3.2.1.-</ecNumber>
    </recommendedName>
</protein>
<feature type="active site" description="Proton donor" evidence="6">
    <location>
        <position position="353"/>
    </location>
</feature>
<dbReference type="CDD" id="cd02126">
    <property type="entry name" value="PA_EDEM3_like"/>
    <property type="match status" value="1"/>
</dbReference>
<comment type="subcellular location">
    <subcellularLocation>
        <location evidence="1">Endoplasmic reticulum</location>
    </subcellularLocation>
</comment>
<reference evidence="10 11" key="1">
    <citation type="submission" date="2020-10" db="EMBL/GenBank/DDBJ databases">
        <title>Pygocentrus nattereri (red-bellied piranha) genome, fPygNat1, primary haplotype.</title>
        <authorList>
            <person name="Myers G."/>
            <person name="Meyer A."/>
            <person name="Karagic N."/>
            <person name="Pippel M."/>
            <person name="Winkler S."/>
            <person name="Tracey A."/>
            <person name="Wood J."/>
            <person name="Formenti G."/>
            <person name="Howe K."/>
            <person name="Fedrigo O."/>
            <person name="Jarvis E.D."/>
        </authorList>
    </citation>
    <scope>NUCLEOTIDE SEQUENCE [LARGE SCALE GENOMIC DNA]</scope>
</reference>
<feature type="domain" description="PA" evidence="9">
    <location>
        <begin position="553"/>
        <end position="645"/>
    </location>
</feature>
<keyword evidence="5" id="KW-0834">Unfolded protein response</keyword>
<feature type="binding site" evidence="7">
    <location>
        <position position="457"/>
    </location>
    <ligand>
        <name>Ca(2+)</name>
        <dbReference type="ChEBI" id="CHEBI:29108"/>
    </ligand>
</feature>
<comment type="similarity">
    <text evidence="2 8">Belongs to the glycosyl hydrolase 47 family.</text>
</comment>
<dbReference type="InterPro" id="IPR037322">
    <property type="entry name" value="EDEM3_PA"/>
</dbReference>
<feature type="active site" evidence="6">
    <location>
        <position position="259"/>
    </location>
</feature>
<comment type="cofactor">
    <cofactor evidence="7">
        <name>Ca(2+)</name>
        <dbReference type="ChEBI" id="CHEBI:29108"/>
    </cofactor>
</comment>
<evidence type="ECO:0000256" key="5">
    <source>
        <dbReference type="ARBA" id="ARBA00023230"/>
    </source>
</evidence>
<dbReference type="SUPFAM" id="SSF52025">
    <property type="entry name" value="PA domain"/>
    <property type="match status" value="1"/>
</dbReference>
<dbReference type="InterPro" id="IPR003137">
    <property type="entry name" value="PA_domain"/>
</dbReference>
<dbReference type="EC" id="3.2.1.-" evidence="8"/>
<evidence type="ECO:0000256" key="8">
    <source>
        <dbReference type="RuleBase" id="RU361193"/>
    </source>
</evidence>
<dbReference type="GO" id="GO:0005509">
    <property type="term" value="F:calcium ion binding"/>
    <property type="evidence" value="ECO:0007669"/>
    <property type="project" value="InterPro"/>
</dbReference>
<keyword evidence="8" id="KW-0326">Glycosidase</keyword>
<dbReference type="Gene3D" id="1.50.10.10">
    <property type="match status" value="1"/>
</dbReference>
<reference evidence="10" key="3">
    <citation type="submission" date="2025-09" db="UniProtKB">
        <authorList>
            <consortium name="Ensembl"/>
        </authorList>
    </citation>
    <scope>IDENTIFICATION</scope>
</reference>
<dbReference type="Pfam" id="PF02225">
    <property type="entry name" value="PA"/>
    <property type="match status" value="1"/>
</dbReference>
<dbReference type="InterPro" id="IPR044674">
    <property type="entry name" value="EDEM1/2/3"/>
</dbReference>
<reference evidence="10" key="2">
    <citation type="submission" date="2025-08" db="UniProtKB">
        <authorList>
            <consortium name="Ensembl"/>
        </authorList>
    </citation>
    <scope>IDENTIFICATION</scope>
</reference>
<dbReference type="GO" id="GO:0016020">
    <property type="term" value="C:membrane"/>
    <property type="evidence" value="ECO:0007669"/>
    <property type="project" value="InterPro"/>
</dbReference>
<evidence type="ECO:0000256" key="7">
    <source>
        <dbReference type="PIRSR" id="PIRSR601382-2"/>
    </source>
</evidence>
<keyword evidence="7" id="KW-0479">Metal-binding</keyword>
<keyword evidence="8" id="KW-0378">Hydrolase</keyword>
<evidence type="ECO:0000259" key="9">
    <source>
        <dbReference type="Pfam" id="PF02225"/>
    </source>
</evidence>
<dbReference type="GeneTree" id="ENSGT00940000165673"/>
<proteinExistence type="inferred from homology"/>
<dbReference type="AlphaFoldDB" id="A0AAR2IZV4"/>
<evidence type="ECO:0000256" key="3">
    <source>
        <dbReference type="ARBA" id="ARBA00022824"/>
    </source>
</evidence>
<dbReference type="GO" id="GO:0005975">
    <property type="term" value="P:carbohydrate metabolic process"/>
    <property type="evidence" value="ECO:0007669"/>
    <property type="project" value="InterPro"/>
</dbReference>
<dbReference type="InterPro" id="IPR046450">
    <property type="entry name" value="PA_dom_sf"/>
</dbReference>
<evidence type="ECO:0000256" key="2">
    <source>
        <dbReference type="ARBA" id="ARBA00007658"/>
    </source>
</evidence>
<organism evidence="10 11">
    <name type="scientific">Pygocentrus nattereri</name>
    <name type="common">Red-bellied piranha</name>
    <dbReference type="NCBI Taxonomy" id="42514"/>
    <lineage>
        <taxon>Eukaryota</taxon>
        <taxon>Metazoa</taxon>
        <taxon>Chordata</taxon>
        <taxon>Craniata</taxon>
        <taxon>Vertebrata</taxon>
        <taxon>Euteleostomi</taxon>
        <taxon>Actinopterygii</taxon>
        <taxon>Neopterygii</taxon>
        <taxon>Teleostei</taxon>
        <taxon>Ostariophysi</taxon>
        <taxon>Characiformes</taxon>
        <taxon>Characoidei</taxon>
        <taxon>Pygocentrus</taxon>
    </lineage>
</organism>
<dbReference type="Proteomes" id="UP001501920">
    <property type="component" value="Chromosome 16"/>
</dbReference>
<dbReference type="PANTHER" id="PTHR45679:SF1">
    <property type="entry name" value="ALPHA-1,2-MANNOSIDASE"/>
    <property type="match status" value="1"/>
</dbReference>
<dbReference type="Ensembl" id="ENSPNAT00000063882.1">
    <property type="protein sequence ID" value="ENSPNAP00000043121.1"/>
    <property type="gene ID" value="ENSPNAG00000005123.2"/>
</dbReference>
<dbReference type="PRINTS" id="PR00747">
    <property type="entry name" value="GLYHDRLASE47"/>
</dbReference>
<evidence type="ECO:0000313" key="11">
    <source>
        <dbReference type="Proteomes" id="UP001501920"/>
    </source>
</evidence>
<dbReference type="InterPro" id="IPR012341">
    <property type="entry name" value="6hp_glycosidase-like_sf"/>
</dbReference>